<dbReference type="HOGENOM" id="CLU_3366253_0_0_10"/>
<organism evidence="1 2">
    <name type="scientific">Paludibacter propionicigenes (strain DSM 17365 / JCM 13257 / WB4)</name>
    <dbReference type="NCBI Taxonomy" id="694427"/>
    <lineage>
        <taxon>Bacteria</taxon>
        <taxon>Pseudomonadati</taxon>
        <taxon>Bacteroidota</taxon>
        <taxon>Bacteroidia</taxon>
        <taxon>Bacteroidales</taxon>
        <taxon>Paludibacteraceae</taxon>
        <taxon>Paludibacter</taxon>
    </lineage>
</organism>
<accession>E4T5I9</accession>
<evidence type="ECO:0000313" key="1">
    <source>
        <dbReference type="EMBL" id="ADQ79983.1"/>
    </source>
</evidence>
<name>E4T5I9_PALPW</name>
<sequence>MFEIKYLRFELIESKNTNKLSRGRLAVNKKQKMIS</sequence>
<keyword evidence="2" id="KW-1185">Reference proteome</keyword>
<dbReference type="KEGG" id="ppn:Palpr_1844"/>
<protein>
    <submittedName>
        <fullName evidence="1">Uncharacterized protein</fullName>
    </submittedName>
</protein>
<reference evidence="1 2" key="2">
    <citation type="journal article" date="2011" name="Stand. Genomic Sci.">
        <title>Complete genome sequence of Paludibacter propionicigenes type strain (WB4).</title>
        <authorList>
            <person name="Gronow S."/>
            <person name="Munk C."/>
            <person name="Lapidus A."/>
            <person name="Nolan M."/>
            <person name="Lucas S."/>
            <person name="Hammon N."/>
            <person name="Deshpande S."/>
            <person name="Cheng J.F."/>
            <person name="Tapia R."/>
            <person name="Han C."/>
            <person name="Goodwin L."/>
            <person name="Pitluck S."/>
            <person name="Liolios K."/>
            <person name="Ivanova N."/>
            <person name="Mavromatis K."/>
            <person name="Mikhailova N."/>
            <person name="Pati A."/>
            <person name="Chen A."/>
            <person name="Palaniappan K."/>
            <person name="Land M."/>
            <person name="Hauser L."/>
            <person name="Chang Y.J."/>
            <person name="Jeffries C.D."/>
            <person name="Brambilla E."/>
            <person name="Rohde M."/>
            <person name="Goker M."/>
            <person name="Detter J.C."/>
            <person name="Woyke T."/>
            <person name="Bristow J."/>
            <person name="Eisen J.A."/>
            <person name="Markowitz V."/>
            <person name="Hugenholtz P."/>
            <person name="Kyrpides N.C."/>
            <person name="Klenk H.P."/>
        </authorList>
    </citation>
    <scope>NUCLEOTIDE SEQUENCE [LARGE SCALE GENOMIC DNA]</scope>
    <source>
        <strain evidence="2">DSM 17365 / JCM 13257 / WB4</strain>
    </source>
</reference>
<dbReference type="STRING" id="694427.Palpr_1844"/>
<evidence type="ECO:0000313" key="2">
    <source>
        <dbReference type="Proteomes" id="UP000008718"/>
    </source>
</evidence>
<proteinExistence type="predicted"/>
<dbReference type="Proteomes" id="UP000008718">
    <property type="component" value="Chromosome"/>
</dbReference>
<gene>
    <name evidence="1" type="ordered locus">Palpr_1844</name>
</gene>
<dbReference type="EMBL" id="CP002345">
    <property type="protein sequence ID" value="ADQ79983.1"/>
    <property type="molecule type" value="Genomic_DNA"/>
</dbReference>
<reference key="1">
    <citation type="submission" date="2010-11" db="EMBL/GenBank/DDBJ databases">
        <title>The complete genome of Paludibacter propionicigenes DSM 17365.</title>
        <authorList>
            <consortium name="US DOE Joint Genome Institute (JGI-PGF)"/>
            <person name="Lucas S."/>
            <person name="Copeland A."/>
            <person name="Lapidus A."/>
            <person name="Bruce D."/>
            <person name="Goodwin L."/>
            <person name="Pitluck S."/>
            <person name="Kyrpides N."/>
            <person name="Mavromatis K."/>
            <person name="Ivanova N."/>
            <person name="Munk A.C."/>
            <person name="Brettin T."/>
            <person name="Detter J.C."/>
            <person name="Han C."/>
            <person name="Tapia R."/>
            <person name="Land M."/>
            <person name="Hauser L."/>
            <person name="Markowitz V."/>
            <person name="Cheng J.-F."/>
            <person name="Hugenholtz P."/>
            <person name="Woyke T."/>
            <person name="Wu D."/>
            <person name="Gronow S."/>
            <person name="Wellnitz S."/>
            <person name="Brambilla E."/>
            <person name="Klenk H.-P."/>
            <person name="Eisen J.A."/>
        </authorList>
    </citation>
    <scope>NUCLEOTIDE SEQUENCE</scope>
    <source>
        <strain>WB4</strain>
    </source>
</reference>
<dbReference type="AlphaFoldDB" id="E4T5I9"/>